<gene>
    <name evidence="1" type="ORF">B1812_05920</name>
</gene>
<dbReference type="KEGG" id="mbry:B1812_05920"/>
<evidence type="ECO:0000313" key="1">
    <source>
        <dbReference type="EMBL" id="ARN80687.1"/>
    </source>
</evidence>
<organism evidence="1 2">
    <name type="scientific">Methylocystis bryophila</name>
    <dbReference type="NCBI Taxonomy" id="655015"/>
    <lineage>
        <taxon>Bacteria</taxon>
        <taxon>Pseudomonadati</taxon>
        <taxon>Pseudomonadota</taxon>
        <taxon>Alphaproteobacteria</taxon>
        <taxon>Hyphomicrobiales</taxon>
        <taxon>Methylocystaceae</taxon>
        <taxon>Methylocystis</taxon>
    </lineage>
</organism>
<evidence type="ECO:0000313" key="2">
    <source>
        <dbReference type="Proteomes" id="UP000193978"/>
    </source>
</evidence>
<name>A0A1W6MSZ4_9HYPH</name>
<dbReference type="Proteomes" id="UP000193978">
    <property type="component" value="Chromosome"/>
</dbReference>
<dbReference type="AlphaFoldDB" id="A0A1W6MSZ4"/>
<reference evidence="1 2" key="1">
    <citation type="submission" date="2017-02" db="EMBL/GenBank/DDBJ databases">
        <authorList>
            <person name="Peterson S.W."/>
        </authorList>
    </citation>
    <scope>NUCLEOTIDE SEQUENCE [LARGE SCALE GENOMIC DNA]</scope>
    <source>
        <strain evidence="1 2">S285</strain>
    </source>
</reference>
<dbReference type="RefSeq" id="WP_085770761.1">
    <property type="nucleotide sequence ID" value="NZ_AP027149.1"/>
</dbReference>
<sequence length="215" mass="23550">MLGSSLDTPNGPDEQDEASIDPRWLGIGLNACERALNEFAYLTVGHPLWPALRRLGIRDDRASGRFLDALQIADVNPSGPGRFDFAAETGLKRSTFAAVVFPVFDDQGETIDVAAWDLDSGALALWRGAACMLGEENICAPRIEHDGLTVHPDALAWLRAGRTGVIILDPARARWRLAEERLVVDDLAFGRRLRDALRLPPPQVFVMANDARRAA</sequence>
<keyword evidence="2" id="KW-1185">Reference proteome</keyword>
<dbReference type="EMBL" id="CP019948">
    <property type="protein sequence ID" value="ARN80687.1"/>
    <property type="molecule type" value="Genomic_DNA"/>
</dbReference>
<dbReference type="STRING" id="655015.B1812_05920"/>
<accession>A0A1W6MSZ4</accession>
<dbReference type="OrthoDB" id="8082225at2"/>
<proteinExistence type="predicted"/>
<protein>
    <submittedName>
        <fullName evidence="1">Uncharacterized protein</fullName>
    </submittedName>
</protein>